<comment type="caution">
    <text evidence="1">The sequence shown here is derived from an EMBL/GenBank/DDBJ whole genome shotgun (WGS) entry which is preliminary data.</text>
</comment>
<organism evidence="1 2">
    <name type="scientific">Candidatus Staskawiczbacteria bacterium RIFCSPHIGHO2_01_FULL_36_16</name>
    <dbReference type="NCBI Taxonomy" id="1802200"/>
    <lineage>
        <taxon>Bacteria</taxon>
        <taxon>Candidatus Staskawicziibacteriota</taxon>
    </lineage>
</organism>
<dbReference type="Proteomes" id="UP000177190">
    <property type="component" value="Unassembled WGS sequence"/>
</dbReference>
<name>A0A1G2HLQ6_9BACT</name>
<evidence type="ECO:0000313" key="2">
    <source>
        <dbReference type="Proteomes" id="UP000177190"/>
    </source>
</evidence>
<protein>
    <submittedName>
        <fullName evidence="1">Uncharacterized protein</fullName>
    </submittedName>
</protein>
<proteinExistence type="predicted"/>
<accession>A0A1G2HLQ6</accession>
<reference evidence="1 2" key="1">
    <citation type="journal article" date="2016" name="Nat. Commun.">
        <title>Thousands of microbial genomes shed light on interconnected biogeochemical processes in an aquifer system.</title>
        <authorList>
            <person name="Anantharaman K."/>
            <person name="Brown C.T."/>
            <person name="Hug L.A."/>
            <person name="Sharon I."/>
            <person name="Castelle C.J."/>
            <person name="Probst A.J."/>
            <person name="Thomas B.C."/>
            <person name="Singh A."/>
            <person name="Wilkins M.J."/>
            <person name="Karaoz U."/>
            <person name="Brodie E.L."/>
            <person name="Williams K.H."/>
            <person name="Hubbard S.S."/>
            <person name="Banfield J.F."/>
        </authorList>
    </citation>
    <scope>NUCLEOTIDE SEQUENCE [LARGE SCALE GENOMIC DNA]</scope>
</reference>
<dbReference type="AlphaFoldDB" id="A0A1G2HLQ6"/>
<dbReference type="STRING" id="1802200.A2812_00075"/>
<sequence length="594" mass="69185">MESETKQCQNCKKDFVVEPDDFAFYEKMKVPAPVVCFACQLQQRLAFRNERNLHKRKCDAQGHNEEMLSIYSPSAKAVVYDRDFWWTDKWDPTVYGRDYDFSKSFFKQFLDLFREVPVPSLMNFNAVNSEYCNYTTDNKNCYLVFGGDFNEDCLYSGFNFYSKSSSDMYFTNKCELCYEVVDTDNCFNVKWSKYAVGCTDSAFLYDCVGCSNCVGCVGLRNKNYHILNQPYSKEEYIKKISELNLDSNSGIREFRKEFEKLELATPHKFARILKSVDCTGDTLFEVRDVFNSFDVHGPAEHVKDTFLAGWGLRDSRRCNHAGHHAELIYNSFAVFADSGNIKLSFWISSSHDIEYSFNCRNCHNLFGSAGLMNKQYCIFNKQYTKEEYEMLVSKIKKHMDETPYTDSAGRVYKFGDFFPMEFSPYAYNETVAQEYFPLKKDEILSRGLLYESQTQRNYAPTIKAENIPETIAVTSKEITNEIIECEHKLGCDENCTGAFKITSAELLLYKQLNVPIPHLCPNCRHYQRLRKRNPLKLWRRKCQCFGAKSDNGIYTNTVKHFHSDGHCPNEFESPYAPDRKEIIYCEQCYQQEVA</sequence>
<gene>
    <name evidence="1" type="ORF">A2812_00075</name>
</gene>
<dbReference type="EMBL" id="MHOM01000049">
    <property type="protein sequence ID" value="OGZ62838.1"/>
    <property type="molecule type" value="Genomic_DNA"/>
</dbReference>
<evidence type="ECO:0000313" key="1">
    <source>
        <dbReference type="EMBL" id="OGZ62838.1"/>
    </source>
</evidence>